<sequence>MSNYYSNKNEKKSLKERFLLVIGVLFFLVYLILGLAVLFWDKFPLKMPQNYRIAFGLIIIIYAFLRFIRFFQKS</sequence>
<keyword evidence="1" id="KW-0472">Membrane</keyword>
<keyword evidence="1" id="KW-0812">Transmembrane</keyword>
<organism evidence="2 3">
    <name type="scientific">Flavobacterium terrae</name>
    <dbReference type="NCBI Taxonomy" id="415425"/>
    <lineage>
        <taxon>Bacteria</taxon>
        <taxon>Pseudomonadati</taxon>
        <taxon>Bacteroidota</taxon>
        <taxon>Flavobacteriia</taxon>
        <taxon>Flavobacteriales</taxon>
        <taxon>Flavobacteriaceae</taxon>
        <taxon>Flavobacterium</taxon>
    </lineage>
</organism>
<evidence type="ECO:0000313" key="3">
    <source>
        <dbReference type="Proteomes" id="UP000184488"/>
    </source>
</evidence>
<accession>A0A1M6BSQ7</accession>
<reference evidence="3" key="1">
    <citation type="submission" date="2016-11" db="EMBL/GenBank/DDBJ databases">
        <authorList>
            <person name="Varghese N."/>
            <person name="Submissions S."/>
        </authorList>
    </citation>
    <scope>NUCLEOTIDE SEQUENCE [LARGE SCALE GENOMIC DNA]</scope>
    <source>
        <strain evidence="3">DSM 18829</strain>
    </source>
</reference>
<keyword evidence="1" id="KW-1133">Transmembrane helix</keyword>
<dbReference type="STRING" id="415425.SAMN05444363_0915"/>
<dbReference type="EMBL" id="FQZI01000001">
    <property type="protein sequence ID" value="SHI51614.1"/>
    <property type="molecule type" value="Genomic_DNA"/>
</dbReference>
<keyword evidence="3" id="KW-1185">Reference proteome</keyword>
<feature type="transmembrane region" description="Helical" evidence="1">
    <location>
        <begin position="51"/>
        <end position="68"/>
    </location>
</feature>
<name>A0A1M6BSQ7_9FLAO</name>
<protein>
    <submittedName>
        <fullName evidence="2">Uncharacterized protein</fullName>
    </submittedName>
</protein>
<dbReference type="AlphaFoldDB" id="A0A1M6BSQ7"/>
<proteinExistence type="predicted"/>
<evidence type="ECO:0000256" key="1">
    <source>
        <dbReference type="SAM" id="Phobius"/>
    </source>
</evidence>
<feature type="transmembrane region" description="Helical" evidence="1">
    <location>
        <begin position="18"/>
        <end position="39"/>
    </location>
</feature>
<evidence type="ECO:0000313" key="2">
    <source>
        <dbReference type="EMBL" id="SHI51614.1"/>
    </source>
</evidence>
<gene>
    <name evidence="2" type="ORF">SAMN05444363_0915</name>
</gene>
<dbReference type="Proteomes" id="UP000184488">
    <property type="component" value="Unassembled WGS sequence"/>
</dbReference>